<gene>
    <name evidence="2" type="ORF">GPY61_19315</name>
</gene>
<name>A0A7X3K8M1_9BURK</name>
<evidence type="ECO:0000259" key="1">
    <source>
        <dbReference type="Pfam" id="PF02557"/>
    </source>
</evidence>
<dbReference type="InterPro" id="IPR009045">
    <property type="entry name" value="Zn_M74/Hedgehog-like"/>
</dbReference>
<organism evidence="2 3">
    <name type="scientific">Massilia cellulosiltytica</name>
    <dbReference type="NCBI Taxonomy" id="2683234"/>
    <lineage>
        <taxon>Bacteria</taxon>
        <taxon>Pseudomonadati</taxon>
        <taxon>Pseudomonadota</taxon>
        <taxon>Betaproteobacteria</taxon>
        <taxon>Burkholderiales</taxon>
        <taxon>Oxalobacteraceae</taxon>
        <taxon>Telluria group</taxon>
        <taxon>Massilia</taxon>
    </lineage>
</organism>
<dbReference type="InterPro" id="IPR003709">
    <property type="entry name" value="VanY-like_core_dom"/>
</dbReference>
<dbReference type="AlphaFoldDB" id="A0A7X3K8M1"/>
<comment type="caution">
    <text evidence="2">The sequence shown here is derived from an EMBL/GenBank/DDBJ whole genome shotgun (WGS) entry which is preliminary data.</text>
</comment>
<dbReference type="CDD" id="cd14847">
    <property type="entry name" value="DD-carboxypeptidase_like"/>
    <property type="match status" value="1"/>
</dbReference>
<dbReference type="Proteomes" id="UP000443353">
    <property type="component" value="Unassembled WGS sequence"/>
</dbReference>
<dbReference type="GO" id="GO:0004180">
    <property type="term" value="F:carboxypeptidase activity"/>
    <property type="evidence" value="ECO:0007669"/>
    <property type="project" value="UniProtKB-KW"/>
</dbReference>
<keyword evidence="3" id="KW-1185">Reference proteome</keyword>
<dbReference type="Pfam" id="PF02557">
    <property type="entry name" value="VanY"/>
    <property type="match status" value="1"/>
</dbReference>
<keyword evidence="2" id="KW-0378">Hydrolase</keyword>
<sequence length="252" mass="27362">MRSRPVEPGGAGAGSAPFDEFTLTGRARTHVQQYGQTPGQPRFAARPEVAAAFLAMRAAAAQDGIDMLPIASWRPFEAQARNWNRKFSGQATLYDCAGGARDHGALAPPEIVRAILDWTGLPGATRRHWGTDIDVFDRAAHPPGYRTKLLPDEAGPDGVYARLHAWLDAHAARFGFFRPYRTRRRGMCPEPWHLSHAPSAQAALAAIDIDMVARAVRGADLLGRELVLDMLPDIFRDHVLDVDGPDPGSGGS</sequence>
<dbReference type="EMBL" id="WSES01000006">
    <property type="protein sequence ID" value="MVW62088.1"/>
    <property type="molecule type" value="Genomic_DNA"/>
</dbReference>
<dbReference type="GO" id="GO:0006508">
    <property type="term" value="P:proteolysis"/>
    <property type="evidence" value="ECO:0007669"/>
    <property type="project" value="InterPro"/>
</dbReference>
<dbReference type="PANTHER" id="PTHR34385">
    <property type="entry name" value="D-ALANYL-D-ALANINE CARBOXYPEPTIDASE"/>
    <property type="match status" value="1"/>
</dbReference>
<evidence type="ECO:0000313" key="3">
    <source>
        <dbReference type="Proteomes" id="UP000443353"/>
    </source>
</evidence>
<dbReference type="PANTHER" id="PTHR34385:SF1">
    <property type="entry name" value="PEPTIDOGLYCAN L-ALANYL-D-GLUTAMATE ENDOPEPTIDASE CWLK"/>
    <property type="match status" value="1"/>
</dbReference>
<protein>
    <submittedName>
        <fullName evidence="2">D-alanyl-D-alanine carboxypeptidase family protein</fullName>
    </submittedName>
</protein>
<reference evidence="2 3" key="1">
    <citation type="submission" date="2019-12" db="EMBL/GenBank/DDBJ databases">
        <authorList>
            <person name="Li C."/>
            <person name="Zhao J."/>
        </authorList>
    </citation>
    <scope>NUCLEOTIDE SEQUENCE [LARGE SCALE GENOMIC DNA]</scope>
    <source>
        <strain evidence="2 3">NEAU-DD11</strain>
    </source>
</reference>
<evidence type="ECO:0000313" key="2">
    <source>
        <dbReference type="EMBL" id="MVW62088.1"/>
    </source>
</evidence>
<feature type="domain" description="D-alanyl-D-alanine carboxypeptidase-like core" evidence="1">
    <location>
        <begin position="46"/>
        <end position="198"/>
    </location>
</feature>
<keyword evidence="2" id="KW-0645">Protease</keyword>
<proteinExistence type="predicted"/>
<keyword evidence="2" id="KW-0121">Carboxypeptidase</keyword>
<accession>A0A7X3K8M1</accession>
<dbReference type="InterPro" id="IPR052179">
    <property type="entry name" value="DD-CPase-like"/>
</dbReference>
<dbReference type="Gene3D" id="3.30.1380.10">
    <property type="match status" value="1"/>
</dbReference>
<dbReference type="SUPFAM" id="SSF55166">
    <property type="entry name" value="Hedgehog/DD-peptidase"/>
    <property type="match status" value="1"/>
</dbReference>
<dbReference type="RefSeq" id="WP_056132011.1">
    <property type="nucleotide sequence ID" value="NZ_WSES01000006.1"/>
</dbReference>